<reference evidence="2" key="2">
    <citation type="submission" date="2025-08" db="UniProtKB">
        <authorList>
            <consortium name="Ensembl"/>
        </authorList>
    </citation>
    <scope>IDENTIFICATION</scope>
</reference>
<dbReference type="Proteomes" id="UP000265100">
    <property type="component" value="Chromosome 8"/>
</dbReference>
<evidence type="ECO:0000313" key="2">
    <source>
        <dbReference type="Ensembl" id="ENSACLP00000036422.2"/>
    </source>
</evidence>
<dbReference type="PANTHER" id="PTHR28613:SF7">
    <property type="entry name" value="TRANSMEMBRANE PROTEIN 238"/>
    <property type="match status" value="1"/>
</dbReference>
<reference evidence="2" key="1">
    <citation type="submission" date="2018-05" db="EMBL/GenBank/DDBJ databases">
        <authorList>
            <person name="Datahose"/>
        </authorList>
    </citation>
    <scope>NUCLEOTIDE SEQUENCE</scope>
</reference>
<feature type="transmembrane region" description="Helical" evidence="1">
    <location>
        <begin position="51"/>
        <end position="72"/>
    </location>
</feature>
<dbReference type="GeneTree" id="ENSGT00940000162720"/>
<organism evidence="2 3">
    <name type="scientific">Astatotilapia calliptera</name>
    <name type="common">Eastern happy</name>
    <name type="synonym">Chromis callipterus</name>
    <dbReference type="NCBI Taxonomy" id="8154"/>
    <lineage>
        <taxon>Eukaryota</taxon>
        <taxon>Metazoa</taxon>
        <taxon>Chordata</taxon>
        <taxon>Craniata</taxon>
        <taxon>Vertebrata</taxon>
        <taxon>Euteleostomi</taxon>
        <taxon>Actinopterygii</taxon>
        <taxon>Neopterygii</taxon>
        <taxon>Teleostei</taxon>
        <taxon>Neoteleostei</taxon>
        <taxon>Acanthomorphata</taxon>
        <taxon>Ovalentaria</taxon>
        <taxon>Cichlomorphae</taxon>
        <taxon>Cichliformes</taxon>
        <taxon>Cichlidae</taxon>
        <taxon>African cichlids</taxon>
        <taxon>Pseudocrenilabrinae</taxon>
        <taxon>Haplochromini</taxon>
        <taxon>Astatotilapia</taxon>
    </lineage>
</organism>
<dbReference type="Bgee" id="ENSACLG00000024675">
    <property type="expression patterns" value="Expressed in ovary and 1 other cell type or tissue"/>
</dbReference>
<dbReference type="Pfam" id="PF15125">
    <property type="entry name" value="TMEM238"/>
    <property type="match status" value="1"/>
</dbReference>
<evidence type="ECO:0000313" key="3">
    <source>
        <dbReference type="Proteomes" id="UP000265100"/>
    </source>
</evidence>
<dbReference type="Ensembl" id="ENSACLT00000037284.2">
    <property type="protein sequence ID" value="ENSACLP00000036422.2"/>
    <property type="gene ID" value="ENSACLG00000024675.2"/>
</dbReference>
<protein>
    <recommendedName>
        <fullName evidence="4">Transmembrane protein 238a</fullName>
    </recommendedName>
</protein>
<sequence>MEIYTVHLKVALSTSYAFESVTWNQGGVCAVDHRTGVRVWKCAFVGNCPPLFFLALIFDVIGLIVLLVGIFGNLKLDGRFYGDFLIYTGSLIIFLSLVWWVLWYTGNVQLYSADRTNSINLRYWARKLSERLSVSGKKPMEADDFKKKSMGNGKEMSGTVRASAPPRVMWEGGNLVLSGHDNKGFDGGTENGCPQIRALPKSGAQHQLLQRVAFQDLSQHSAHE</sequence>
<dbReference type="InterPro" id="IPR029365">
    <property type="entry name" value="TMEM238"/>
</dbReference>
<keyword evidence="3" id="KW-1185">Reference proteome</keyword>
<proteinExistence type="predicted"/>
<evidence type="ECO:0000256" key="1">
    <source>
        <dbReference type="SAM" id="Phobius"/>
    </source>
</evidence>
<evidence type="ECO:0008006" key="4">
    <source>
        <dbReference type="Google" id="ProtNLM"/>
    </source>
</evidence>
<name>A0A3P8R5S3_ASTCA</name>
<accession>A0A3P8R5S3</accession>
<dbReference type="PANTHER" id="PTHR28613">
    <property type="entry name" value="SI:CH211-232M10.4-RELATED"/>
    <property type="match status" value="1"/>
</dbReference>
<reference evidence="2" key="3">
    <citation type="submission" date="2025-09" db="UniProtKB">
        <authorList>
            <consortium name="Ensembl"/>
        </authorList>
    </citation>
    <scope>IDENTIFICATION</scope>
</reference>
<keyword evidence="1" id="KW-0472">Membrane</keyword>
<keyword evidence="1" id="KW-0812">Transmembrane</keyword>
<feature type="transmembrane region" description="Helical" evidence="1">
    <location>
        <begin position="84"/>
        <end position="103"/>
    </location>
</feature>
<dbReference type="AlphaFoldDB" id="A0A3P8R5S3"/>
<keyword evidence="1" id="KW-1133">Transmembrane helix</keyword>
<dbReference type="STRING" id="8154.ENSACLP00000036422"/>